<sequence length="260" mass="29254">MRLWIVSDMHLESTKRWDLPAPARRPAFDAMIVAGDLIPRMERGVKWLAQRVTDRPVFYCAGNHESYGTDIDRTVEKARQAAVGTNVTVLNDDAVQLGDTLIVGATGWTDFDLFGKPDRAMVLAGTAMNDYRHIRKGMYSRRLRPEDTLARHRASCEFIARAVRASDATRKILITHHGLIRQAVPKAFDDDPLSAAFASDRPDLISGFDLYVYGHTHETREFEIGNKTLCVSNAKGYGPPWGRSDTWENTSFDPLFTVEI</sequence>
<name>A0A810CWW9_9BRAD</name>
<gene>
    <name evidence="3" type="ORF">XF10B_44690</name>
    <name evidence="2" type="ORF">XF4B_45040</name>
</gene>
<dbReference type="PANTHER" id="PTHR37844:SF2">
    <property type="entry name" value="SER_THR PROTEIN PHOSPHATASE SUPERFAMILY (AFU_ORTHOLOGUE AFUA_1G14840)"/>
    <property type="match status" value="1"/>
</dbReference>
<feature type="domain" description="Calcineurin-like phosphoesterase" evidence="1">
    <location>
        <begin position="1"/>
        <end position="218"/>
    </location>
</feature>
<evidence type="ECO:0000259" key="1">
    <source>
        <dbReference type="Pfam" id="PF00149"/>
    </source>
</evidence>
<dbReference type="EMBL" id="AP023099">
    <property type="protein sequence ID" value="BCE91671.1"/>
    <property type="molecule type" value="Genomic_DNA"/>
</dbReference>
<organism evidence="3">
    <name type="scientific">Bradyrhizobium diazoefficiens</name>
    <dbReference type="NCBI Taxonomy" id="1355477"/>
    <lineage>
        <taxon>Bacteria</taxon>
        <taxon>Pseudomonadati</taxon>
        <taxon>Pseudomonadota</taxon>
        <taxon>Alphaproteobacteria</taxon>
        <taxon>Hyphomicrobiales</taxon>
        <taxon>Nitrobacteraceae</taxon>
        <taxon>Bradyrhizobium</taxon>
    </lineage>
</organism>
<dbReference type="EMBL" id="AP023094">
    <property type="protein sequence ID" value="BCE48155.1"/>
    <property type="molecule type" value="Genomic_DNA"/>
</dbReference>
<dbReference type="Gene3D" id="3.60.21.10">
    <property type="match status" value="1"/>
</dbReference>
<dbReference type="PANTHER" id="PTHR37844">
    <property type="entry name" value="SER/THR PROTEIN PHOSPHATASE SUPERFAMILY (AFU_ORTHOLOGUE AFUA_1G14840)"/>
    <property type="match status" value="1"/>
</dbReference>
<dbReference type="InterPro" id="IPR004843">
    <property type="entry name" value="Calcineurin-like_PHP"/>
</dbReference>
<evidence type="ECO:0000313" key="2">
    <source>
        <dbReference type="EMBL" id="BCE48155.1"/>
    </source>
</evidence>
<dbReference type="Pfam" id="PF00149">
    <property type="entry name" value="Metallophos"/>
    <property type="match status" value="1"/>
</dbReference>
<dbReference type="InterPro" id="IPR029052">
    <property type="entry name" value="Metallo-depent_PP-like"/>
</dbReference>
<accession>A0A810CWW9</accession>
<reference evidence="3" key="1">
    <citation type="submission" date="2020-05" db="EMBL/GenBank/DDBJ databases">
        <title>Complete genome sequence of Bradyrhizobium diazoefficiens XF10 isolated from soybean nodule.</title>
        <authorList>
            <person name="Noda R."/>
            <person name="Kakizaki K."/>
            <person name="Minamisawa K."/>
        </authorList>
    </citation>
    <scope>NUCLEOTIDE SEQUENCE</scope>
    <source>
        <strain evidence="3">XF10</strain>
    </source>
</reference>
<evidence type="ECO:0000313" key="3">
    <source>
        <dbReference type="EMBL" id="BCE91671.1"/>
    </source>
</evidence>
<proteinExistence type="predicted"/>
<dbReference type="AlphaFoldDB" id="A0A810CWW9"/>
<reference evidence="2" key="2">
    <citation type="submission" date="2020-05" db="EMBL/GenBank/DDBJ databases">
        <title>Complete genome sequence of Bradyrhizobium diazoefficiens XF4 isolated from soybean nodule.</title>
        <authorList>
            <person name="Noda R."/>
            <person name="Kakizaki K."/>
            <person name="Minamisawa K."/>
        </authorList>
    </citation>
    <scope>NUCLEOTIDE SEQUENCE</scope>
    <source>
        <strain evidence="2">XF4</strain>
    </source>
</reference>
<protein>
    <submittedName>
        <fullName evidence="3">Phosphatase</fullName>
    </submittedName>
</protein>
<dbReference type="GO" id="GO:0016787">
    <property type="term" value="F:hydrolase activity"/>
    <property type="evidence" value="ECO:0007669"/>
    <property type="project" value="InterPro"/>
</dbReference>
<dbReference type="SUPFAM" id="SSF56300">
    <property type="entry name" value="Metallo-dependent phosphatases"/>
    <property type="match status" value="1"/>
</dbReference>